<dbReference type="Proteomes" id="UP001291623">
    <property type="component" value="Unassembled WGS sequence"/>
</dbReference>
<evidence type="ECO:0000259" key="2">
    <source>
        <dbReference type="PROSITE" id="PS52045"/>
    </source>
</evidence>
<feature type="chain" id="PRO_5041952637" description="Neprosin PEP catalytic domain-containing protein" evidence="1">
    <location>
        <begin position="23"/>
        <end position="340"/>
    </location>
</feature>
<dbReference type="Gene3D" id="3.90.1320.10">
    <property type="entry name" value="Outer-capsid protein sigma 3, large lobe"/>
    <property type="match status" value="1"/>
</dbReference>
<dbReference type="AlphaFoldDB" id="A0AAE1RVY6"/>
<organism evidence="3 4">
    <name type="scientific">Anisodus tanguticus</name>
    <dbReference type="NCBI Taxonomy" id="243964"/>
    <lineage>
        <taxon>Eukaryota</taxon>
        <taxon>Viridiplantae</taxon>
        <taxon>Streptophyta</taxon>
        <taxon>Embryophyta</taxon>
        <taxon>Tracheophyta</taxon>
        <taxon>Spermatophyta</taxon>
        <taxon>Magnoliopsida</taxon>
        <taxon>eudicotyledons</taxon>
        <taxon>Gunneridae</taxon>
        <taxon>Pentapetalae</taxon>
        <taxon>asterids</taxon>
        <taxon>lamiids</taxon>
        <taxon>Solanales</taxon>
        <taxon>Solanaceae</taxon>
        <taxon>Solanoideae</taxon>
        <taxon>Hyoscyameae</taxon>
        <taxon>Anisodus</taxon>
    </lineage>
</organism>
<proteinExistence type="predicted"/>
<dbReference type="InterPro" id="IPR025521">
    <property type="entry name" value="Neprosin_propep"/>
</dbReference>
<reference evidence="3" key="1">
    <citation type="submission" date="2023-12" db="EMBL/GenBank/DDBJ databases">
        <title>Genome assembly of Anisodus tanguticus.</title>
        <authorList>
            <person name="Wang Y.-J."/>
        </authorList>
    </citation>
    <scope>NUCLEOTIDE SEQUENCE</scope>
    <source>
        <strain evidence="3">KB-2021</strain>
        <tissue evidence="3">Leaf</tissue>
    </source>
</reference>
<evidence type="ECO:0000313" key="3">
    <source>
        <dbReference type="EMBL" id="KAK4358452.1"/>
    </source>
</evidence>
<accession>A0AAE1RVY6</accession>
<dbReference type="InterPro" id="IPR053168">
    <property type="entry name" value="Glutamic_endopeptidase"/>
</dbReference>
<keyword evidence="4" id="KW-1185">Reference proteome</keyword>
<dbReference type="InterPro" id="IPR004314">
    <property type="entry name" value="Neprosin"/>
</dbReference>
<feature type="domain" description="Neprosin PEP catalytic" evidence="2">
    <location>
        <begin position="134"/>
        <end position="340"/>
    </location>
</feature>
<dbReference type="PANTHER" id="PTHR31589">
    <property type="entry name" value="PROTEIN, PUTATIVE (DUF239)-RELATED-RELATED"/>
    <property type="match status" value="1"/>
</dbReference>
<sequence>MAFKLIALLLLEIITFAPFALGENGLAIKSIQSEDGDVIDCIDIFKQPALYHPALKNHKIQMTPSYNAVMETTKTNYQEESYKCVTTQTWQKNGSCPKGTIPIRRTQKNIKKDQFKKHSFFHLDKGMKSNKDINLSQKNHSLAILHTEGFRYLGAKTDMKTWNPHVEEDDEYSTSRLALQSGAYYDYQNIESGWAVNPRVYGDRQTRFFTYWTDLITSNWWLNYGESINIGYWPSEIFEGGLQIHAETVQWGGEVYSKHVGTHPHTKTQMGSGAFPVFIFANTGFMKNMRVLDNTMELRFPQNVDAYSEEYDCYRPQYMGDYVEEPEFHFGGPGRNPICP</sequence>
<dbReference type="Pfam" id="PF03080">
    <property type="entry name" value="Neprosin"/>
    <property type="match status" value="1"/>
</dbReference>
<comment type="caution">
    <text evidence="3">The sequence shown here is derived from an EMBL/GenBank/DDBJ whole genome shotgun (WGS) entry which is preliminary data.</text>
</comment>
<dbReference type="Pfam" id="PF14365">
    <property type="entry name" value="Neprosin_AP"/>
    <property type="match status" value="1"/>
</dbReference>
<keyword evidence="1" id="KW-0732">Signal</keyword>
<dbReference type="EMBL" id="JAVYJV010000011">
    <property type="protein sequence ID" value="KAK4358452.1"/>
    <property type="molecule type" value="Genomic_DNA"/>
</dbReference>
<dbReference type="PROSITE" id="PS52045">
    <property type="entry name" value="NEPROSIN_PEP_CD"/>
    <property type="match status" value="1"/>
</dbReference>
<protein>
    <recommendedName>
        <fullName evidence="2">Neprosin PEP catalytic domain-containing protein</fullName>
    </recommendedName>
</protein>
<dbReference type="PANTHER" id="PTHR31589:SF111">
    <property type="entry name" value="NEPROSIN DOMAIN-CONTAINING PROTEIN"/>
    <property type="match status" value="1"/>
</dbReference>
<gene>
    <name evidence="3" type="ORF">RND71_020681</name>
</gene>
<feature type="signal peptide" evidence="1">
    <location>
        <begin position="1"/>
        <end position="22"/>
    </location>
</feature>
<evidence type="ECO:0000313" key="4">
    <source>
        <dbReference type="Proteomes" id="UP001291623"/>
    </source>
</evidence>
<name>A0AAE1RVY6_9SOLA</name>
<evidence type="ECO:0000256" key="1">
    <source>
        <dbReference type="SAM" id="SignalP"/>
    </source>
</evidence>